<dbReference type="Pfam" id="PF13730">
    <property type="entry name" value="HTH_36"/>
    <property type="match status" value="1"/>
</dbReference>
<proteinExistence type="predicted"/>
<dbReference type="InterPro" id="IPR036388">
    <property type="entry name" value="WH-like_DNA-bd_sf"/>
</dbReference>
<feature type="region of interest" description="Disordered" evidence="1">
    <location>
        <begin position="279"/>
        <end position="326"/>
    </location>
</feature>
<protein>
    <submittedName>
        <fullName evidence="2">Helix-turn-helix domain-containing protein</fullName>
    </submittedName>
</protein>
<feature type="compositionally biased region" description="Polar residues" evidence="1">
    <location>
        <begin position="165"/>
        <end position="176"/>
    </location>
</feature>
<evidence type="ECO:0000313" key="2">
    <source>
        <dbReference type="EMBL" id="TVV75560.1"/>
    </source>
</evidence>
<dbReference type="Proteomes" id="UP000318681">
    <property type="component" value="Unassembled WGS sequence"/>
</dbReference>
<evidence type="ECO:0000313" key="3">
    <source>
        <dbReference type="Proteomes" id="UP000318681"/>
    </source>
</evidence>
<dbReference type="Gene3D" id="1.10.10.10">
    <property type="entry name" value="Winged helix-like DNA-binding domain superfamily/Winged helix DNA-binding domain"/>
    <property type="match status" value="1"/>
</dbReference>
<sequence length="326" mass="34659">MHVRRARGSAGAGARQRHLLAMPRAGGHAAPALASSGGRSGAAFPHMSIRIMSAVWSLALPDSEKIVLLALADCANDEGVCWPSMASLAAKCSKTDRTVQAAVKSLVVAGHLSRTERPGKGVLYTVHPDRTPETASGAKPLRPESTTPPKPATPTPEAASDKPSRTTISPSKATPSSEREGGGMAVSSDQPQPEASGTMGPAPGSPVSAKRWKGMPPPAAVSDEQWAGFLAMRRAKRQTLTPRAYELLCRKLVDLTEAGWPPGDLIDLAVERNWTTVYEPRNERSPNAQRHHQDSGRRDGPVNPMVRAAADDIARRHARGERDLEG</sequence>
<feature type="compositionally biased region" description="Basic and acidic residues" evidence="1">
    <location>
        <begin position="291"/>
        <end position="300"/>
    </location>
</feature>
<accession>A0A558R855</accession>
<gene>
    <name evidence="2" type="ORF">FOY91_06785</name>
</gene>
<reference evidence="2 3" key="1">
    <citation type="submission" date="2019-07" db="EMBL/GenBank/DDBJ databases">
        <title>Sphingomonas solaris sp. nov., isolated from a solar panel from Boston, Massachusetts.</title>
        <authorList>
            <person name="Tanner K."/>
            <person name="Pascual J."/>
            <person name="Mancuso C."/>
            <person name="Pereto J."/>
            <person name="Khalil A."/>
            <person name="Vilanova C."/>
        </authorList>
    </citation>
    <scope>NUCLEOTIDE SEQUENCE [LARGE SCALE GENOMIC DNA]</scope>
    <source>
        <strain evidence="2 3">R4DWN</strain>
    </source>
</reference>
<organism evidence="2 3">
    <name type="scientific">Alterirhizorhabdus solaris</name>
    <dbReference type="NCBI Taxonomy" id="2529389"/>
    <lineage>
        <taxon>Bacteria</taxon>
        <taxon>Pseudomonadati</taxon>
        <taxon>Pseudomonadota</taxon>
        <taxon>Alphaproteobacteria</taxon>
        <taxon>Sphingomonadales</taxon>
        <taxon>Rhizorhabdaceae</taxon>
        <taxon>Alterirhizorhabdus</taxon>
    </lineage>
</organism>
<name>A0A558R855_9SPHN</name>
<evidence type="ECO:0000256" key="1">
    <source>
        <dbReference type="SAM" id="MobiDB-lite"/>
    </source>
</evidence>
<keyword evidence="3" id="KW-1185">Reference proteome</keyword>
<feature type="compositionally biased region" description="Basic and acidic residues" evidence="1">
    <location>
        <begin position="309"/>
        <end position="326"/>
    </location>
</feature>
<dbReference type="EMBL" id="VNIM01000019">
    <property type="protein sequence ID" value="TVV75560.1"/>
    <property type="molecule type" value="Genomic_DNA"/>
</dbReference>
<comment type="caution">
    <text evidence="2">The sequence shown here is derived from an EMBL/GenBank/DDBJ whole genome shotgun (WGS) entry which is preliminary data.</text>
</comment>
<dbReference type="AlphaFoldDB" id="A0A558R855"/>
<dbReference type="OrthoDB" id="7572533at2"/>
<feature type="region of interest" description="Disordered" evidence="1">
    <location>
        <begin position="119"/>
        <end position="219"/>
    </location>
</feature>